<keyword evidence="5" id="KW-0326">Glycosidase</keyword>
<dbReference type="GO" id="GO:0005975">
    <property type="term" value="P:carbohydrate metabolic process"/>
    <property type="evidence" value="ECO:0007669"/>
    <property type="project" value="UniProtKB-ARBA"/>
</dbReference>
<dbReference type="Proteomes" id="UP000233654">
    <property type="component" value="Unassembled WGS sequence"/>
</dbReference>
<dbReference type="GO" id="GO:0008360">
    <property type="term" value="P:regulation of cell shape"/>
    <property type="evidence" value="ECO:0007669"/>
    <property type="project" value="UniProtKB-UniRule"/>
</dbReference>
<dbReference type="GO" id="GO:0018104">
    <property type="term" value="P:peptidoglycan-protein cross-linking"/>
    <property type="evidence" value="ECO:0007669"/>
    <property type="project" value="TreeGrafter"/>
</dbReference>
<keyword evidence="2" id="KW-0808">Transferase</keyword>
<evidence type="ECO:0000256" key="2">
    <source>
        <dbReference type="ARBA" id="ARBA00022679"/>
    </source>
</evidence>
<keyword evidence="4 7" id="KW-0573">Peptidoglycan synthesis</keyword>
<dbReference type="GO" id="GO:0071972">
    <property type="term" value="F:peptidoglycan L,D-transpeptidase activity"/>
    <property type="evidence" value="ECO:0007669"/>
    <property type="project" value="TreeGrafter"/>
</dbReference>
<evidence type="ECO:0000256" key="7">
    <source>
        <dbReference type="PROSITE-ProRule" id="PRU01373"/>
    </source>
</evidence>
<evidence type="ECO:0000259" key="10">
    <source>
        <dbReference type="PROSITE" id="PS52029"/>
    </source>
</evidence>
<dbReference type="InterPro" id="IPR050979">
    <property type="entry name" value="LD-transpeptidase"/>
</dbReference>
<dbReference type="PANTHER" id="PTHR30582:SF2">
    <property type="entry name" value="L,D-TRANSPEPTIDASE YCIB-RELATED"/>
    <property type="match status" value="1"/>
</dbReference>
<comment type="pathway">
    <text evidence="1 7">Cell wall biogenesis; peptidoglycan biosynthesis.</text>
</comment>
<proteinExistence type="predicted"/>
<dbReference type="InterPro" id="IPR036698">
    <property type="entry name" value="TM1070-like_sf"/>
</dbReference>
<dbReference type="InterPro" id="IPR003961">
    <property type="entry name" value="FN3_dom"/>
</dbReference>
<dbReference type="Gene3D" id="2.60.290.11">
    <property type="entry name" value="TM1070-like"/>
    <property type="match status" value="4"/>
</dbReference>
<dbReference type="InterPro" id="IPR013783">
    <property type="entry name" value="Ig-like_fold"/>
</dbReference>
<keyword evidence="8" id="KW-1133">Transmembrane helix</keyword>
<dbReference type="Gene3D" id="2.40.440.10">
    <property type="entry name" value="L,D-transpeptidase catalytic domain-like"/>
    <property type="match status" value="1"/>
</dbReference>
<feature type="domain" description="Fibronectin type-III" evidence="9">
    <location>
        <begin position="55"/>
        <end position="154"/>
    </location>
</feature>
<feature type="active site" description="Proton donor/acceptor" evidence="7">
    <location>
        <position position="236"/>
    </location>
</feature>
<dbReference type="GO" id="GO:0005576">
    <property type="term" value="C:extracellular region"/>
    <property type="evidence" value="ECO:0007669"/>
    <property type="project" value="TreeGrafter"/>
</dbReference>
<dbReference type="EMBL" id="PHEX01000041">
    <property type="protein sequence ID" value="PKQ27950.1"/>
    <property type="molecule type" value="Genomic_DNA"/>
</dbReference>
<evidence type="ECO:0000256" key="3">
    <source>
        <dbReference type="ARBA" id="ARBA00022960"/>
    </source>
</evidence>
<dbReference type="CDD" id="cd16913">
    <property type="entry name" value="YkuD_like"/>
    <property type="match status" value="1"/>
</dbReference>
<dbReference type="UniPathway" id="UPA00219"/>
<evidence type="ECO:0000259" key="9">
    <source>
        <dbReference type="PROSITE" id="PS50853"/>
    </source>
</evidence>
<feature type="domain" description="L,D-TPase catalytic" evidence="10">
    <location>
        <begin position="165"/>
        <end position="285"/>
    </location>
</feature>
<comment type="caution">
    <text evidence="11">The sequence shown here is derived from an EMBL/GenBank/DDBJ whole genome shotgun (WGS) entry which is preliminary data.</text>
</comment>
<dbReference type="PROSITE" id="PS50853">
    <property type="entry name" value="FN3"/>
    <property type="match status" value="1"/>
</dbReference>
<keyword evidence="8" id="KW-0812">Transmembrane</keyword>
<reference evidence="11 12" key="1">
    <citation type="journal article" date="2017" name="ISME J.">
        <title>Potential for microbial H2 and metal transformations associated with novel bacteria and archaea in deep terrestrial subsurface sediments.</title>
        <authorList>
            <person name="Hernsdorf A.W."/>
            <person name="Amano Y."/>
            <person name="Miyakawa K."/>
            <person name="Ise K."/>
            <person name="Suzuki Y."/>
            <person name="Anantharaman K."/>
            <person name="Probst A."/>
            <person name="Burstein D."/>
            <person name="Thomas B.C."/>
            <person name="Banfield J.F."/>
        </authorList>
    </citation>
    <scope>NUCLEOTIDE SEQUENCE [LARGE SCALE GENOMIC DNA]</scope>
    <source>
        <strain evidence="11">HGW-Actinobacteria-3</strain>
    </source>
</reference>
<evidence type="ECO:0000313" key="12">
    <source>
        <dbReference type="Proteomes" id="UP000233654"/>
    </source>
</evidence>
<dbReference type="InterPro" id="IPR036116">
    <property type="entry name" value="FN3_sf"/>
</dbReference>
<dbReference type="Pfam" id="PF03734">
    <property type="entry name" value="YkuD"/>
    <property type="match status" value="1"/>
</dbReference>
<keyword evidence="5" id="KW-0378">Hydrolase</keyword>
<keyword evidence="6 7" id="KW-0961">Cell wall biogenesis/degradation</keyword>
<accession>A0A2N3G5F0</accession>
<dbReference type="SUPFAM" id="SSF49265">
    <property type="entry name" value="Fibronectin type III"/>
    <property type="match status" value="1"/>
</dbReference>
<dbReference type="InterPro" id="IPR005490">
    <property type="entry name" value="LD_TPept_cat_dom"/>
</dbReference>
<sequence>MRYNCWEPGYNVKKPTEVDFLVLGKRVKVLLAAALALSSVAMVVPIAPAAGGAHAPIGLSVGFPTSSAGGCLKLTWRVDDPESVGGYKIYRSTKAGSDFKEVFSGPVDTRLDRMEYVDTGLADGATYYYRVTVVDKTGKESAPGNTAKGTLPKRKARVAGGYPGKHIILSIADQRAWFLEDDVLVKTHLISTGTTSHPTPMGVFSVEYHEYCAVSVLYGGVYCYWWMGFAPDTGMHALPYDPKSGTWTSASCLGHRASHGCVRQAVADAEWAYRWAPNGTRIDVIGEHWNYVPPPPPPPPVKGGHASRGIDQNSTDWYFAEGCTSGNFSEYICMMNPMANTANVNAQYMKPDGSVVGASYAVQPFSRYTISVGDIGGLESTEVSTHLSSDQPIAAERSQYFFDYKGKDGGTDSAGVTAPGKTWYLAEGYTGGDFDEYILVQNPGANAGTVHAQYMKPDGQTLDFDYPIKPTSRLSLHVDDIPELLNTDVSARITCDQDVVVERAQYFNYYGKDDGNASAAVEAPAKTWYLAEGYTGGDFDEYVLIQNPSADAGKATVTFMCSDGMNIEKQYDLLPKSRFTIHVDDIPELACKEISTKIEADVDVIAERSMYFVSYNRPGGADAPGVTTPAKYWYLAEGYTGGDFDTYVLVMNPNSEAVKVDVNYLLPGGGIKTASYDVAANSRYTIQVDSIDGLTNTEFSTALTGDKPIICERAMYFSMPRK</sequence>
<dbReference type="Gene3D" id="2.60.40.10">
    <property type="entry name" value="Immunoglobulins"/>
    <property type="match status" value="1"/>
</dbReference>
<dbReference type="GO" id="GO:0016798">
    <property type="term" value="F:hydrolase activity, acting on glycosyl bonds"/>
    <property type="evidence" value="ECO:0007669"/>
    <property type="project" value="UniProtKB-KW"/>
</dbReference>
<evidence type="ECO:0000313" key="11">
    <source>
        <dbReference type="EMBL" id="PKQ27950.1"/>
    </source>
</evidence>
<evidence type="ECO:0000256" key="8">
    <source>
        <dbReference type="SAM" id="Phobius"/>
    </source>
</evidence>
<dbReference type="CDD" id="cd00063">
    <property type="entry name" value="FN3"/>
    <property type="match status" value="1"/>
</dbReference>
<evidence type="ECO:0000256" key="1">
    <source>
        <dbReference type="ARBA" id="ARBA00004752"/>
    </source>
</evidence>
<dbReference type="AlphaFoldDB" id="A0A2N3G5F0"/>
<feature type="transmembrane region" description="Helical" evidence="8">
    <location>
        <begin position="29"/>
        <end position="50"/>
    </location>
</feature>
<feature type="active site" description="Nucleophile" evidence="7">
    <location>
        <position position="261"/>
    </location>
</feature>
<dbReference type="PANTHER" id="PTHR30582">
    <property type="entry name" value="L,D-TRANSPEPTIDASE"/>
    <property type="match status" value="1"/>
</dbReference>
<evidence type="ECO:0000256" key="4">
    <source>
        <dbReference type="ARBA" id="ARBA00022984"/>
    </source>
</evidence>
<protein>
    <submittedName>
        <fullName evidence="11">Uncharacterized protein</fullName>
    </submittedName>
</protein>
<dbReference type="SUPFAM" id="SSF141523">
    <property type="entry name" value="L,D-transpeptidase catalytic domain-like"/>
    <property type="match status" value="1"/>
</dbReference>
<gene>
    <name evidence="11" type="ORF">CVT63_05260</name>
</gene>
<name>A0A2N3G5F0_9ACTN</name>
<dbReference type="InterPro" id="IPR038063">
    <property type="entry name" value="Transpep_catalytic_dom"/>
</dbReference>
<keyword evidence="8" id="KW-0472">Membrane</keyword>
<evidence type="ECO:0000256" key="5">
    <source>
        <dbReference type="ARBA" id="ARBA00023295"/>
    </source>
</evidence>
<dbReference type="PROSITE" id="PS52029">
    <property type="entry name" value="LD_TPASE"/>
    <property type="match status" value="1"/>
</dbReference>
<evidence type="ECO:0000256" key="6">
    <source>
        <dbReference type="ARBA" id="ARBA00023316"/>
    </source>
</evidence>
<dbReference type="GO" id="GO:0071555">
    <property type="term" value="P:cell wall organization"/>
    <property type="evidence" value="ECO:0007669"/>
    <property type="project" value="UniProtKB-UniRule"/>
</dbReference>
<keyword evidence="3 7" id="KW-0133">Cell shape</keyword>
<organism evidence="11 12">
    <name type="scientific">Candidatus Anoxymicrobium japonicum</name>
    <dbReference type="NCBI Taxonomy" id="2013648"/>
    <lineage>
        <taxon>Bacteria</taxon>
        <taxon>Bacillati</taxon>
        <taxon>Actinomycetota</taxon>
        <taxon>Candidatus Geothermincolia</taxon>
        <taxon>Candidatus Geothermincolales</taxon>
        <taxon>Candidatus Anoxymicrobiaceae</taxon>
        <taxon>Candidatus Anoxymicrobium</taxon>
    </lineage>
</organism>
<dbReference type="GO" id="GO:0016740">
    <property type="term" value="F:transferase activity"/>
    <property type="evidence" value="ECO:0007669"/>
    <property type="project" value="UniProtKB-KW"/>
</dbReference>